<feature type="transmembrane region" description="Helical" evidence="7">
    <location>
        <begin position="227"/>
        <end position="247"/>
    </location>
</feature>
<feature type="transmembrane region" description="Helical" evidence="7">
    <location>
        <begin position="85"/>
        <end position="105"/>
    </location>
</feature>
<proteinExistence type="predicted"/>
<organism evidence="9 10">
    <name type="scientific">Mycoplasma testudineum</name>
    <dbReference type="NCBI Taxonomy" id="244584"/>
    <lineage>
        <taxon>Bacteria</taxon>
        <taxon>Bacillati</taxon>
        <taxon>Mycoplasmatota</taxon>
        <taxon>Mollicutes</taxon>
        <taxon>Mycoplasmataceae</taxon>
        <taxon>Mycoplasma</taxon>
    </lineage>
</organism>
<evidence type="ECO:0000256" key="6">
    <source>
        <dbReference type="ARBA" id="ARBA00023136"/>
    </source>
</evidence>
<keyword evidence="6 7" id="KW-0472">Membrane</keyword>
<comment type="subcellular location">
    <subcellularLocation>
        <location evidence="1">Cell membrane</location>
        <topology evidence="1">Multi-pass membrane protein</topology>
    </subcellularLocation>
</comment>
<keyword evidence="5 7" id="KW-1133">Transmembrane helix</keyword>
<keyword evidence="10" id="KW-1185">Reference proteome</keyword>
<dbReference type="SUPFAM" id="SSF161098">
    <property type="entry name" value="MetI-like"/>
    <property type="match status" value="1"/>
</dbReference>
<feature type="transmembrane region" description="Helical" evidence="7">
    <location>
        <begin position="20"/>
        <end position="43"/>
    </location>
</feature>
<protein>
    <submittedName>
        <fullName evidence="9">Multiple sugar transport system permease protein</fullName>
    </submittedName>
</protein>
<evidence type="ECO:0000259" key="8">
    <source>
        <dbReference type="PROSITE" id="PS50928"/>
    </source>
</evidence>
<gene>
    <name evidence="9" type="ORF">EI74_0267</name>
</gene>
<dbReference type="Gene3D" id="1.10.3720.10">
    <property type="entry name" value="MetI-like"/>
    <property type="match status" value="1"/>
</dbReference>
<accession>A0A4R6IDU5</accession>
<dbReference type="InterPro" id="IPR051393">
    <property type="entry name" value="ABC_transporter_permease"/>
</dbReference>
<feature type="transmembrane region" description="Helical" evidence="7">
    <location>
        <begin position="117"/>
        <end position="140"/>
    </location>
</feature>
<evidence type="ECO:0000256" key="7">
    <source>
        <dbReference type="SAM" id="Phobius"/>
    </source>
</evidence>
<dbReference type="PANTHER" id="PTHR30193">
    <property type="entry name" value="ABC TRANSPORTER PERMEASE PROTEIN"/>
    <property type="match status" value="1"/>
</dbReference>
<name>A0A4R6IDU5_9MOLU</name>
<keyword evidence="2" id="KW-0813">Transport</keyword>
<evidence type="ECO:0000313" key="9">
    <source>
        <dbReference type="EMBL" id="TDO20440.1"/>
    </source>
</evidence>
<dbReference type="PROSITE" id="PS50928">
    <property type="entry name" value="ABC_TM1"/>
    <property type="match status" value="1"/>
</dbReference>
<evidence type="ECO:0000256" key="2">
    <source>
        <dbReference type="ARBA" id="ARBA00022448"/>
    </source>
</evidence>
<dbReference type="GO" id="GO:0005886">
    <property type="term" value="C:plasma membrane"/>
    <property type="evidence" value="ECO:0007669"/>
    <property type="project" value="UniProtKB-SubCell"/>
</dbReference>
<feature type="domain" description="ABC transmembrane type-1" evidence="8">
    <location>
        <begin position="80"/>
        <end position="295"/>
    </location>
</feature>
<comment type="caution">
    <text evidence="9">The sequence shown here is derived from an EMBL/GenBank/DDBJ whole genome shotgun (WGS) entry which is preliminary data.</text>
</comment>
<reference evidence="9 10" key="1">
    <citation type="submission" date="2019-03" db="EMBL/GenBank/DDBJ databases">
        <title>Genomic Encyclopedia of Archaeal and Bacterial Type Strains, Phase II (KMG-II): from individual species to whole genera.</title>
        <authorList>
            <person name="Goeker M."/>
        </authorList>
    </citation>
    <scope>NUCLEOTIDE SEQUENCE [LARGE SCALE GENOMIC DNA]</scope>
    <source>
        <strain evidence="9 10">ATCC 700618</strain>
    </source>
</reference>
<evidence type="ECO:0000256" key="4">
    <source>
        <dbReference type="ARBA" id="ARBA00022692"/>
    </source>
</evidence>
<dbReference type="InterPro" id="IPR000515">
    <property type="entry name" value="MetI-like"/>
</dbReference>
<keyword evidence="9" id="KW-0762">Sugar transport</keyword>
<dbReference type="EMBL" id="SNWN01000010">
    <property type="protein sequence ID" value="TDO20440.1"/>
    <property type="molecule type" value="Genomic_DNA"/>
</dbReference>
<dbReference type="AlphaFoldDB" id="A0A4R6IDU5"/>
<feature type="transmembrane region" description="Helical" evidence="7">
    <location>
        <begin position="167"/>
        <end position="190"/>
    </location>
</feature>
<sequence>MVILLNKILVKFRISFSKNWNPFLFLIPALIIVIIFIILPWFFSLLESITISNPLNVTQTSIGIDHFNAVANSELFLSSFKSSNILFFIVVPIAMIISTAIAFLINSFTKRIVRNFIVTTFFSQFFISIYAIGISFIFLFNVDKNVLNNILGTDVKWLNDSVGNTSIYALSIFLIWRLVSFNVVFIYFALQKIEPMQFKIASLDNISFIKKIQIIYIPNLSKVMKTLVYLNLLEAIFLFPLTLFSGISPLEDVNINNASTIANYIYFMIRIQEFGQAGAATLISISYIVGLFLLYFFTTYSIHKLHKFYKFKKYERVFNA</sequence>
<keyword evidence="4 7" id="KW-0812">Transmembrane</keyword>
<feature type="transmembrane region" description="Helical" evidence="7">
    <location>
        <begin position="277"/>
        <end position="297"/>
    </location>
</feature>
<dbReference type="GO" id="GO:0055085">
    <property type="term" value="P:transmembrane transport"/>
    <property type="evidence" value="ECO:0007669"/>
    <property type="project" value="InterPro"/>
</dbReference>
<evidence type="ECO:0000256" key="3">
    <source>
        <dbReference type="ARBA" id="ARBA00022475"/>
    </source>
</evidence>
<dbReference type="PANTHER" id="PTHR30193:SF37">
    <property type="entry name" value="INNER MEMBRANE ABC TRANSPORTER PERMEASE PROTEIN YCJO"/>
    <property type="match status" value="1"/>
</dbReference>
<dbReference type="InterPro" id="IPR035906">
    <property type="entry name" value="MetI-like_sf"/>
</dbReference>
<evidence type="ECO:0000313" key="10">
    <source>
        <dbReference type="Proteomes" id="UP000295518"/>
    </source>
</evidence>
<evidence type="ECO:0000256" key="1">
    <source>
        <dbReference type="ARBA" id="ARBA00004651"/>
    </source>
</evidence>
<dbReference type="Proteomes" id="UP000295518">
    <property type="component" value="Unassembled WGS sequence"/>
</dbReference>
<keyword evidence="3" id="KW-1003">Cell membrane</keyword>
<evidence type="ECO:0000256" key="5">
    <source>
        <dbReference type="ARBA" id="ARBA00022989"/>
    </source>
</evidence>